<evidence type="ECO:0000313" key="3">
    <source>
        <dbReference type="Proteomes" id="UP000299290"/>
    </source>
</evidence>
<feature type="region of interest" description="Disordered" evidence="1">
    <location>
        <begin position="1"/>
        <end position="21"/>
    </location>
</feature>
<reference evidence="2 3" key="1">
    <citation type="journal article" date="2020" name="Int. J. Syst. Evol. Microbiol.">
        <title>Reclassification of Streptomyces castelarensis and Streptomyces sporoclivatus as later heterotypic synonyms of Streptomyces antimycoticus.</title>
        <authorList>
            <person name="Komaki H."/>
            <person name="Tamura T."/>
        </authorList>
    </citation>
    <scope>NUCLEOTIDE SEQUENCE [LARGE SCALE GENOMIC DNA]</scope>
    <source>
        <strain evidence="2 3">NBRC 12839</strain>
    </source>
</reference>
<evidence type="ECO:0000256" key="1">
    <source>
        <dbReference type="SAM" id="MobiDB-lite"/>
    </source>
</evidence>
<gene>
    <name evidence="2" type="ORF">SANT12839_102440</name>
</gene>
<organism evidence="2 3">
    <name type="scientific">Streptomyces antimycoticus</name>
    <dbReference type="NCBI Taxonomy" id="68175"/>
    <lineage>
        <taxon>Bacteria</taxon>
        <taxon>Bacillati</taxon>
        <taxon>Actinomycetota</taxon>
        <taxon>Actinomycetes</taxon>
        <taxon>Kitasatosporales</taxon>
        <taxon>Streptomycetaceae</taxon>
        <taxon>Streptomyces</taxon>
        <taxon>Streptomyces violaceusniger group</taxon>
    </lineage>
</organism>
<name>A0A4D4KLF6_9ACTN</name>
<dbReference type="EMBL" id="BJHV01000003">
    <property type="protein sequence ID" value="GDY49362.1"/>
    <property type="molecule type" value="Genomic_DNA"/>
</dbReference>
<keyword evidence="3" id="KW-1185">Reference proteome</keyword>
<proteinExistence type="predicted"/>
<protein>
    <submittedName>
        <fullName evidence="2">Uncharacterized protein</fullName>
    </submittedName>
</protein>
<feature type="compositionally biased region" description="Basic and acidic residues" evidence="1">
    <location>
        <begin position="1"/>
        <end position="12"/>
    </location>
</feature>
<sequence>MPAIRVDDESAHDSLAGEDGCVLPPERRDTWDYYRVEPSVLAAMDQLLSGVSAEA</sequence>
<comment type="caution">
    <text evidence="2">The sequence shown here is derived from an EMBL/GenBank/DDBJ whole genome shotgun (WGS) entry which is preliminary data.</text>
</comment>
<dbReference type="AlphaFoldDB" id="A0A4D4KLF6"/>
<accession>A0A4D4KLF6</accession>
<dbReference type="Proteomes" id="UP000299290">
    <property type="component" value="Unassembled WGS sequence"/>
</dbReference>
<evidence type="ECO:0000313" key="2">
    <source>
        <dbReference type="EMBL" id="GDY49362.1"/>
    </source>
</evidence>